<evidence type="ECO:0000313" key="6">
    <source>
        <dbReference type="EMBL" id="NOT35698.1"/>
    </source>
</evidence>
<keyword evidence="1" id="KW-0479">Metal-binding</keyword>
<dbReference type="PANTHER" id="PTHR43105">
    <property type="entry name" value="RESPIRATORY NITRATE REDUCTASE"/>
    <property type="match status" value="1"/>
</dbReference>
<dbReference type="AlphaFoldDB" id="A0A849SIV3"/>
<dbReference type="InterPro" id="IPR006656">
    <property type="entry name" value="Mopterin_OxRdtase"/>
</dbReference>
<dbReference type="Proteomes" id="UP000580839">
    <property type="component" value="Unassembled WGS sequence"/>
</dbReference>
<dbReference type="GO" id="GO:0008863">
    <property type="term" value="F:formate dehydrogenase (NAD+) activity"/>
    <property type="evidence" value="ECO:0007669"/>
    <property type="project" value="InterPro"/>
</dbReference>
<evidence type="ECO:0000256" key="3">
    <source>
        <dbReference type="ARBA" id="ARBA00023014"/>
    </source>
</evidence>
<dbReference type="Gene3D" id="2.40.40.20">
    <property type="match status" value="1"/>
</dbReference>
<dbReference type="GO" id="GO:0051539">
    <property type="term" value="F:4 iron, 4 sulfur cluster binding"/>
    <property type="evidence" value="ECO:0007669"/>
    <property type="project" value="InterPro"/>
</dbReference>
<feature type="domain" description="Molybdopterin oxidoreductase" evidence="4">
    <location>
        <begin position="117"/>
        <end position="257"/>
    </location>
</feature>
<evidence type="ECO:0000256" key="2">
    <source>
        <dbReference type="ARBA" id="ARBA00023004"/>
    </source>
</evidence>
<keyword evidence="2" id="KW-0408">Iron</keyword>
<dbReference type="EMBL" id="JABFRW010000213">
    <property type="protein sequence ID" value="NOT35698.1"/>
    <property type="molecule type" value="Genomic_DNA"/>
</dbReference>
<dbReference type="InterPro" id="IPR006657">
    <property type="entry name" value="MoPterin_dinucl-bd_dom"/>
</dbReference>
<evidence type="ECO:0000259" key="4">
    <source>
        <dbReference type="Pfam" id="PF00384"/>
    </source>
</evidence>
<name>A0A849SIV3_UNCEI</name>
<dbReference type="InterPro" id="IPR009010">
    <property type="entry name" value="Asp_de-COase-like_dom_sf"/>
</dbReference>
<feature type="domain" description="Molybdopterin oxidoreductase" evidence="4">
    <location>
        <begin position="345"/>
        <end position="557"/>
    </location>
</feature>
<dbReference type="Gene3D" id="3.40.228.10">
    <property type="entry name" value="Dimethylsulfoxide Reductase, domain 2"/>
    <property type="match status" value="1"/>
</dbReference>
<dbReference type="PIRSF" id="PIRSF000144">
    <property type="entry name" value="CbbBc"/>
    <property type="match status" value="1"/>
</dbReference>
<comment type="caution">
    <text evidence="6">The sequence shown here is derived from an EMBL/GenBank/DDBJ whole genome shotgun (WGS) entry which is preliminary data.</text>
</comment>
<dbReference type="SUPFAM" id="SSF53706">
    <property type="entry name" value="Formate dehydrogenase/DMSO reductase, domains 1-3"/>
    <property type="match status" value="1"/>
</dbReference>
<dbReference type="GO" id="GO:0016020">
    <property type="term" value="C:membrane"/>
    <property type="evidence" value="ECO:0007669"/>
    <property type="project" value="TreeGrafter"/>
</dbReference>
<evidence type="ECO:0000259" key="5">
    <source>
        <dbReference type="Pfam" id="PF01568"/>
    </source>
</evidence>
<reference evidence="6 7" key="1">
    <citation type="submission" date="2020-04" db="EMBL/GenBank/DDBJ databases">
        <title>Metagenomic profiling of ammonia- and methane-oxidizing microorganisms in a Dutch drinking water treatment plant.</title>
        <authorList>
            <person name="Poghosyan L."/>
            <person name="Leucker S."/>
        </authorList>
    </citation>
    <scope>NUCLEOTIDE SEQUENCE [LARGE SCALE GENOMIC DNA]</scope>
    <source>
        <strain evidence="6">S-RSF-IL-03</strain>
    </source>
</reference>
<proteinExistence type="predicted"/>
<dbReference type="PANTHER" id="PTHR43105:SF4">
    <property type="entry name" value="PROTEIN YDEP"/>
    <property type="match status" value="1"/>
</dbReference>
<feature type="domain" description="Molybdopterin dinucleotide-binding" evidence="5">
    <location>
        <begin position="639"/>
        <end position="735"/>
    </location>
</feature>
<evidence type="ECO:0000256" key="1">
    <source>
        <dbReference type="ARBA" id="ARBA00022723"/>
    </source>
</evidence>
<dbReference type="Pfam" id="PF01568">
    <property type="entry name" value="Molydop_binding"/>
    <property type="match status" value="1"/>
</dbReference>
<dbReference type="SUPFAM" id="SSF50692">
    <property type="entry name" value="ADC-like"/>
    <property type="match status" value="1"/>
</dbReference>
<keyword evidence="3" id="KW-0411">Iron-sulfur</keyword>
<protein>
    <submittedName>
        <fullName evidence="6">FdhF/YdeP family oxidoreductase</fullName>
    </submittedName>
</protein>
<sequence length="749" mass="83907">MPSPRDSSGGRFRLRDLLPFGPSRHPRPRPFLGMAEVVWENRDNLPFALRILQHGVCDGCSLGPRGLRDDVIDGVHLCMTRLKLLRLNTMGAIPEDRLHQLRPLREMRNEALHALGRLPYPMIHREGDSRLHRLSWDEALSIVAESLAEVPGERMGFFATSRGIVNETYYAFTKAARLMGSNHVDLCSRLCHAASVSGLKDTLGVAAPTCSLSDMIGSDLVVIWGSHLANNQPVTTKYLTYAKRKGTRILVVNPMREPGLERYWVPSDVRSALFGTKLMDDFFQVGVGGDIAFIHGVLKHLFENDWIDRDYVMRHTEGIDALRQHVEGLAWERLERESGQTRADMHRFAETYSRAKSCVFVYSMGLTQHRFGVDNVKSIVNLALARGMLGREKCGIMPIRGHSGVQGGGECGVDPEKYPGGYEVANASDRERFETLWGEPLPAWKGMRTLQMLEAAHRGELDFLYSLGGNLLETLPDREFMRAALTRVKLRVHQDIVLNTSSLLPGAAVLLLPAQTRYETPGGGTATSTERRIRFSPEIPGPRIEEAWPEWQIPVAVALAARPRLEPRFPWTSTRDIRHEIARAMPIYAGIENLDHEGQWVQWGGPFLFGDGFQKMPNARARFTAVLLPEIAIPDGQFYMTTRRGKQFNSMVHSKTDGLMGAASRDDVLMAPEDAARIGVKEGQAIRLRNETGEWIGVTRLAPMKPNHVQTYWPETNGLISRRFDAVSGEPDYNAFVWIETLLAPVATV</sequence>
<organism evidence="6 7">
    <name type="scientific">Eiseniibacteriota bacterium</name>
    <dbReference type="NCBI Taxonomy" id="2212470"/>
    <lineage>
        <taxon>Bacteria</taxon>
        <taxon>Candidatus Eiseniibacteriota</taxon>
    </lineage>
</organism>
<accession>A0A849SIV3</accession>
<dbReference type="GO" id="GO:0030151">
    <property type="term" value="F:molybdenum ion binding"/>
    <property type="evidence" value="ECO:0007669"/>
    <property type="project" value="InterPro"/>
</dbReference>
<dbReference type="Gene3D" id="3.40.50.740">
    <property type="match status" value="1"/>
</dbReference>
<dbReference type="InterPro" id="IPR010046">
    <property type="entry name" value="Mopterin_OxRdtse_a_bac"/>
</dbReference>
<dbReference type="Pfam" id="PF00384">
    <property type="entry name" value="Molybdopterin"/>
    <property type="match status" value="2"/>
</dbReference>
<gene>
    <name evidence="6" type="ORF">HOP12_16275</name>
</gene>
<dbReference type="InterPro" id="IPR050123">
    <property type="entry name" value="Prok_molybdopt-oxidoreductase"/>
</dbReference>
<evidence type="ECO:0000313" key="7">
    <source>
        <dbReference type="Proteomes" id="UP000580839"/>
    </source>
</evidence>
<dbReference type="GO" id="GO:0043546">
    <property type="term" value="F:molybdopterin cofactor binding"/>
    <property type="evidence" value="ECO:0007669"/>
    <property type="project" value="InterPro"/>
</dbReference>
<dbReference type="NCBIfam" id="TIGR01701">
    <property type="entry name" value="Fdhalpha-like"/>
    <property type="match status" value="1"/>
</dbReference>